<evidence type="ECO:0000256" key="8">
    <source>
        <dbReference type="HAMAP-Rule" id="MF_02220"/>
    </source>
</evidence>
<feature type="domain" description="Carbohydrate kinase FGGY C-terminal" evidence="12">
    <location>
        <begin position="254"/>
        <end position="439"/>
    </location>
</feature>
<dbReference type="InterPro" id="IPR043129">
    <property type="entry name" value="ATPase_NBD"/>
</dbReference>
<dbReference type="HAMAP" id="MF_02220">
    <property type="entry name" value="XylB"/>
    <property type="match status" value="1"/>
</dbReference>
<dbReference type="GO" id="GO:0005998">
    <property type="term" value="P:xylulose catabolic process"/>
    <property type="evidence" value="ECO:0007669"/>
    <property type="project" value="UniProtKB-UniRule"/>
</dbReference>
<gene>
    <name evidence="13" type="primary">xylB_1</name>
    <name evidence="8 10" type="synonym">xylB</name>
    <name evidence="13" type="ORF">GAK30_00014</name>
</gene>
<dbReference type="InterPro" id="IPR018484">
    <property type="entry name" value="FGGY_N"/>
</dbReference>
<evidence type="ECO:0000256" key="1">
    <source>
        <dbReference type="ARBA" id="ARBA00009156"/>
    </source>
</evidence>
<reference evidence="14" key="1">
    <citation type="journal article" date="2020" name="MBio">
        <title>Horizontal gene transfer to a defensive symbiont with a reduced genome amongst a multipartite beetle microbiome.</title>
        <authorList>
            <person name="Waterworth S.C."/>
            <person name="Florez L.V."/>
            <person name="Rees E.R."/>
            <person name="Hertweck C."/>
            <person name="Kaltenpoth M."/>
            <person name="Kwan J.C."/>
        </authorList>
    </citation>
    <scope>NUCLEOTIDE SEQUENCE [LARGE SCALE GENOMIC DNA]</scope>
</reference>
<feature type="binding site" evidence="8">
    <location>
        <begin position="82"/>
        <end position="83"/>
    </location>
    <ligand>
        <name>substrate</name>
    </ligand>
</feature>
<dbReference type="Gene3D" id="3.30.420.40">
    <property type="match status" value="2"/>
</dbReference>
<evidence type="ECO:0000256" key="9">
    <source>
        <dbReference type="RuleBase" id="RU003733"/>
    </source>
</evidence>
<dbReference type="InterPro" id="IPR000577">
    <property type="entry name" value="Carb_kinase_FGGY"/>
</dbReference>
<evidence type="ECO:0000256" key="4">
    <source>
        <dbReference type="ARBA" id="ARBA00022741"/>
    </source>
</evidence>
<dbReference type="PROSITE" id="PS00445">
    <property type="entry name" value="FGGY_KINASES_2"/>
    <property type="match status" value="1"/>
</dbReference>
<keyword evidence="5 8" id="KW-0418">Kinase</keyword>
<accession>A0A7V8FSA7</accession>
<dbReference type="PANTHER" id="PTHR43095:SF6">
    <property type="entry name" value="XYLULOSE KINASE"/>
    <property type="match status" value="1"/>
</dbReference>
<dbReference type="PANTHER" id="PTHR43095">
    <property type="entry name" value="SUGAR KINASE"/>
    <property type="match status" value="1"/>
</dbReference>
<keyword evidence="3 8" id="KW-0808">Transferase</keyword>
<dbReference type="InterPro" id="IPR006000">
    <property type="entry name" value="Xylulokinase"/>
</dbReference>
<dbReference type="Pfam" id="PF00370">
    <property type="entry name" value="FGGY_N"/>
    <property type="match status" value="1"/>
</dbReference>
<name>A0A7V8FSA7_9BURK</name>
<feature type="domain" description="Carbohydrate kinase FGGY N-terminal" evidence="11">
    <location>
        <begin position="1"/>
        <end position="245"/>
    </location>
</feature>
<protein>
    <recommendedName>
        <fullName evidence="8 10">Xylulose kinase</fullName>
        <shortName evidence="8 10">Xylulokinase</shortName>
        <ecNumber evidence="8 10">2.7.1.17</ecNumber>
    </recommendedName>
</protein>
<organism evidence="13 14">
    <name type="scientific">Paracidovorax wautersii</name>
    <dbReference type="NCBI Taxonomy" id="1177982"/>
    <lineage>
        <taxon>Bacteria</taxon>
        <taxon>Pseudomonadati</taxon>
        <taxon>Pseudomonadota</taxon>
        <taxon>Betaproteobacteria</taxon>
        <taxon>Burkholderiales</taxon>
        <taxon>Comamonadaceae</taxon>
        <taxon>Paracidovorax</taxon>
    </lineage>
</organism>
<keyword evidence="6 8" id="KW-0067">ATP-binding</keyword>
<dbReference type="Pfam" id="PF02782">
    <property type="entry name" value="FGGY_C"/>
    <property type="match status" value="1"/>
</dbReference>
<dbReference type="PIRSF" id="PIRSF000538">
    <property type="entry name" value="GlpK"/>
    <property type="match status" value="1"/>
</dbReference>
<evidence type="ECO:0000259" key="12">
    <source>
        <dbReference type="Pfam" id="PF02782"/>
    </source>
</evidence>
<evidence type="ECO:0000313" key="13">
    <source>
        <dbReference type="EMBL" id="KAF1023999.1"/>
    </source>
</evidence>
<dbReference type="AlphaFoldDB" id="A0A7V8FSA7"/>
<evidence type="ECO:0000256" key="2">
    <source>
        <dbReference type="ARBA" id="ARBA00022629"/>
    </source>
</evidence>
<keyword evidence="7 8" id="KW-0119">Carbohydrate metabolism</keyword>
<dbReference type="SUPFAM" id="SSF53067">
    <property type="entry name" value="Actin-like ATPase domain"/>
    <property type="match status" value="2"/>
</dbReference>
<evidence type="ECO:0000256" key="3">
    <source>
        <dbReference type="ARBA" id="ARBA00022679"/>
    </source>
</evidence>
<dbReference type="EMBL" id="WNDQ01000001">
    <property type="protein sequence ID" value="KAF1023999.1"/>
    <property type="molecule type" value="Genomic_DNA"/>
</dbReference>
<dbReference type="PROSITE" id="PS00933">
    <property type="entry name" value="FGGY_KINASES_1"/>
    <property type="match status" value="1"/>
</dbReference>
<evidence type="ECO:0000256" key="6">
    <source>
        <dbReference type="ARBA" id="ARBA00022840"/>
    </source>
</evidence>
<comment type="caution">
    <text evidence="13">The sequence shown here is derived from an EMBL/GenBank/DDBJ whole genome shotgun (WGS) entry which is preliminary data.</text>
</comment>
<dbReference type="InterPro" id="IPR018485">
    <property type="entry name" value="FGGY_C"/>
</dbReference>
<evidence type="ECO:0000259" key="11">
    <source>
        <dbReference type="Pfam" id="PF00370"/>
    </source>
</evidence>
<comment type="similarity">
    <text evidence="1 8 9">Belongs to the FGGY kinase family.</text>
</comment>
<comment type="function">
    <text evidence="8">Catalyzes the phosphorylation of D-xylulose to D-xylulose 5-phosphate.</text>
</comment>
<sequence length="494" mass="52090">MFIGIDLGTSGVKAIVLDRQGVVRATGTAPLTVAQPQPLWREQDPADWWRATERALAALLDEARQAGIKPAAIEALGLTGQMHGATVLDAQGQVLRPAILWNDGRASVECAELEARVPAARAITGNLVMPGFTAPKLLWLARHEPALFDRIDKVLLPKDWLRRQLCGVLASDLSDAAGTAWLDVARRDWSDELLAACGLSRHHMPTLHEGPAITGRLLPALARRWGLGEIPVVAGGGDNAAGAVGVGVVRPGQAMLSLGTSGVCFAVTDGFLSAPEHAVHSFCHALPGTWHTMSVMLSAASCLDFAATLTGLGSVAELVAQAESLDPARHDGAPLFLPYLNGERTPHNNPHAQAAFFGMTAATTRADLAYAVLEGVGLGLADGLQALAASGSRLDEITLIGGGSRSAWWSQLLADISGHTLVRRDGGEVGPALGAARLAWLGTDGAQADMATVCAQPPERARHRPDSARHAALQARHQRFQALYQHVAPLFMPR</sequence>
<dbReference type="GO" id="GO:0005524">
    <property type="term" value="F:ATP binding"/>
    <property type="evidence" value="ECO:0007669"/>
    <property type="project" value="UniProtKB-UniRule"/>
</dbReference>
<keyword evidence="2 8" id="KW-0859">Xylose metabolism</keyword>
<dbReference type="CDD" id="cd07808">
    <property type="entry name" value="ASKHA_NBD_FGGY_EcXK-like"/>
    <property type="match status" value="1"/>
</dbReference>
<evidence type="ECO:0000256" key="5">
    <source>
        <dbReference type="ARBA" id="ARBA00022777"/>
    </source>
</evidence>
<evidence type="ECO:0000256" key="10">
    <source>
        <dbReference type="RuleBase" id="RU364073"/>
    </source>
</evidence>
<dbReference type="NCBIfam" id="TIGR01312">
    <property type="entry name" value="XylB"/>
    <property type="match status" value="1"/>
</dbReference>
<dbReference type="Proteomes" id="UP000461670">
    <property type="component" value="Unassembled WGS sequence"/>
</dbReference>
<comment type="catalytic activity">
    <reaction evidence="8 10">
        <text>D-xylulose + ATP = D-xylulose 5-phosphate + ADP + H(+)</text>
        <dbReference type="Rhea" id="RHEA:10964"/>
        <dbReference type="ChEBI" id="CHEBI:15378"/>
        <dbReference type="ChEBI" id="CHEBI:17140"/>
        <dbReference type="ChEBI" id="CHEBI:30616"/>
        <dbReference type="ChEBI" id="CHEBI:57737"/>
        <dbReference type="ChEBI" id="CHEBI:456216"/>
        <dbReference type="EC" id="2.7.1.17"/>
    </reaction>
</comment>
<evidence type="ECO:0000256" key="7">
    <source>
        <dbReference type="ARBA" id="ARBA00023277"/>
    </source>
</evidence>
<proteinExistence type="inferred from homology"/>
<keyword evidence="4 8" id="KW-0547">Nucleotide-binding</keyword>
<dbReference type="EC" id="2.7.1.17" evidence="8 10"/>
<feature type="site" description="Important for activity" evidence="8">
    <location>
        <position position="6"/>
    </location>
</feature>
<dbReference type="GO" id="GO:0042732">
    <property type="term" value="P:D-xylose metabolic process"/>
    <property type="evidence" value="ECO:0007669"/>
    <property type="project" value="UniProtKB-KW"/>
</dbReference>
<dbReference type="InterPro" id="IPR050406">
    <property type="entry name" value="FGGY_Carb_Kinase"/>
</dbReference>
<dbReference type="GO" id="GO:0004856">
    <property type="term" value="F:D-xylulokinase activity"/>
    <property type="evidence" value="ECO:0007669"/>
    <property type="project" value="UniProtKB-UniRule"/>
</dbReference>
<feature type="active site" description="Proton acceptor" evidence="8">
    <location>
        <position position="238"/>
    </location>
</feature>
<dbReference type="InterPro" id="IPR018483">
    <property type="entry name" value="Carb_kinase_FGGY_CS"/>
</dbReference>
<evidence type="ECO:0000313" key="14">
    <source>
        <dbReference type="Proteomes" id="UP000461670"/>
    </source>
</evidence>